<dbReference type="InterPro" id="IPR019273">
    <property type="entry name" value="Lunapark_Znf"/>
</dbReference>
<comment type="function">
    <text evidence="1">Plays a role in determining ER morphology.</text>
</comment>
<keyword evidence="1" id="KW-0812">Transmembrane</keyword>
<feature type="compositionally biased region" description="Low complexity" evidence="2">
    <location>
        <begin position="166"/>
        <end position="176"/>
    </location>
</feature>
<dbReference type="GO" id="GO:0098826">
    <property type="term" value="C:endoplasmic reticulum tubular network membrane"/>
    <property type="evidence" value="ECO:0007669"/>
    <property type="project" value="UniProtKB-UniRule"/>
</dbReference>
<comment type="subcellular location">
    <subcellularLocation>
        <location evidence="1">Endoplasmic reticulum membrane</location>
        <topology evidence="1">Multi-pass membrane protein</topology>
    </subcellularLocation>
</comment>
<gene>
    <name evidence="4" type="ORF">CANTEDRAFT_98617</name>
</gene>
<dbReference type="Pfam" id="PF10058">
    <property type="entry name" value="Zn_ribbon_10"/>
    <property type="match status" value="1"/>
</dbReference>
<accession>G3BA02</accession>
<feature type="region of interest" description="Disordered" evidence="2">
    <location>
        <begin position="151"/>
        <end position="205"/>
    </location>
</feature>
<name>G3BA02_CANTC</name>
<feature type="domain" description="Lunapark zinc ribbon" evidence="3">
    <location>
        <begin position="208"/>
        <end position="262"/>
    </location>
</feature>
<evidence type="ECO:0000256" key="1">
    <source>
        <dbReference type="RuleBase" id="RU367073"/>
    </source>
</evidence>
<protein>
    <recommendedName>
        <fullName evidence="1">Endoplasmic reticulum junction formation protein lunapark</fullName>
    </recommendedName>
</protein>
<organism evidence="5">
    <name type="scientific">Candida tenuis (strain ATCC 10573 / BCRC 21748 / CBS 615 / JCM 9827 / NBRC 10315 / NRRL Y-1498 / VKM Y-70)</name>
    <name type="common">Yeast</name>
    <name type="synonym">Yamadazyma tenuis</name>
    <dbReference type="NCBI Taxonomy" id="590646"/>
    <lineage>
        <taxon>Eukaryota</taxon>
        <taxon>Fungi</taxon>
        <taxon>Dikarya</taxon>
        <taxon>Ascomycota</taxon>
        <taxon>Saccharomycotina</taxon>
        <taxon>Pichiomycetes</taxon>
        <taxon>Debaryomycetaceae</taxon>
        <taxon>Yamadazyma</taxon>
    </lineage>
</organism>
<evidence type="ECO:0000313" key="4">
    <source>
        <dbReference type="EMBL" id="EGV61366.1"/>
    </source>
</evidence>
<evidence type="ECO:0000313" key="5">
    <source>
        <dbReference type="Proteomes" id="UP000000707"/>
    </source>
</evidence>
<dbReference type="OrthoDB" id="1725934at2759"/>
<dbReference type="InterPro" id="IPR040115">
    <property type="entry name" value="Lnp"/>
</dbReference>
<keyword evidence="1" id="KW-0862">Zinc</keyword>
<dbReference type="eggNOG" id="KOG2846">
    <property type="taxonomic scope" value="Eukaryota"/>
</dbReference>
<dbReference type="GO" id="GO:0008270">
    <property type="term" value="F:zinc ion binding"/>
    <property type="evidence" value="ECO:0007669"/>
    <property type="project" value="UniProtKB-KW"/>
</dbReference>
<dbReference type="PANTHER" id="PTHR22166:SF12">
    <property type="entry name" value="ENDOPLASMIC RETICULUM JUNCTION FORMATION PROTEIN LUNAPARK"/>
    <property type="match status" value="1"/>
</dbReference>
<comment type="domain">
    <text evidence="1">The C4-type zinc finger motif is necessary both for its ER three-way tubular junction localization and formation.</text>
</comment>
<feature type="transmembrane region" description="Helical" evidence="1">
    <location>
        <begin position="45"/>
        <end position="68"/>
    </location>
</feature>
<sequence>MGVFKLFSSGKLDIEGFEKELSDINVAINKNHQEMLKLNDLKKRIVYSIAYYFSIFYVLVMSVLIVKMPANSGHVNYLKWFLTNQSRSQLLVIGGIPGVGFLLAYILRKLITLMISSRSNKARKLKRKQKAKIDELKKLTNYNTTNQLLTKYDSPKKNSTPEVKSAVPANTAAKAATGKLPPTKHQESGNTNPTFQQAPPGPSKRTIQDRILDILVGSEDESIENRYALICKKCFNHCGLAPPSTKDPATVTFVCPYCKFLNGDEPKESISPVKEDQQADISPVKKDQEPEISPVNEGPEAESSQPHT</sequence>
<evidence type="ECO:0000259" key="3">
    <source>
        <dbReference type="Pfam" id="PF10058"/>
    </source>
</evidence>
<keyword evidence="1" id="KW-1133">Transmembrane helix</keyword>
<comment type="similarity">
    <text evidence="1">Belongs to the lunapark family.</text>
</comment>
<keyword evidence="5" id="KW-1185">Reference proteome</keyword>
<dbReference type="HOGENOM" id="CLU_043850_2_0_1"/>
<evidence type="ECO:0000256" key="2">
    <source>
        <dbReference type="SAM" id="MobiDB-lite"/>
    </source>
</evidence>
<feature type="compositionally biased region" description="Polar residues" evidence="2">
    <location>
        <begin position="188"/>
        <end position="197"/>
    </location>
</feature>
<reference evidence="4 5" key="1">
    <citation type="journal article" date="2011" name="Proc. Natl. Acad. Sci. U.S.A.">
        <title>Comparative genomics of xylose-fermenting fungi for enhanced biofuel production.</title>
        <authorList>
            <person name="Wohlbach D.J."/>
            <person name="Kuo A."/>
            <person name="Sato T.K."/>
            <person name="Potts K.M."/>
            <person name="Salamov A.A."/>
            <person name="LaButti K.M."/>
            <person name="Sun H."/>
            <person name="Clum A."/>
            <person name="Pangilinan J.L."/>
            <person name="Lindquist E.A."/>
            <person name="Lucas S."/>
            <person name="Lapidus A."/>
            <person name="Jin M."/>
            <person name="Gunawan C."/>
            <person name="Balan V."/>
            <person name="Dale B.E."/>
            <person name="Jeffries T.W."/>
            <person name="Zinkel R."/>
            <person name="Barry K.W."/>
            <person name="Grigoriev I.V."/>
            <person name="Gasch A.P."/>
        </authorList>
    </citation>
    <scope>NUCLEOTIDE SEQUENCE [LARGE SCALE GENOMIC DNA]</scope>
    <source>
        <strain evidence="5">ATCC 10573 / BCRC 21748 / CBS 615 / JCM 9827 / NBRC 10315 / NRRL Y-1498 / VKM Y-70</strain>
    </source>
</reference>
<dbReference type="GO" id="GO:1903373">
    <property type="term" value="P:positive regulation of endoplasmic reticulum tubular network organization"/>
    <property type="evidence" value="ECO:0007669"/>
    <property type="project" value="UniProtKB-UniRule"/>
</dbReference>
<keyword evidence="1" id="KW-0479">Metal-binding</keyword>
<feature type="region of interest" description="Disordered" evidence="2">
    <location>
        <begin position="264"/>
        <end position="308"/>
    </location>
</feature>
<keyword evidence="1" id="KW-0472">Membrane</keyword>
<dbReference type="STRING" id="590646.G3BA02"/>
<proteinExistence type="inferred from homology"/>
<feature type="transmembrane region" description="Helical" evidence="1">
    <location>
        <begin position="88"/>
        <end position="107"/>
    </location>
</feature>
<keyword evidence="1" id="KW-0256">Endoplasmic reticulum</keyword>
<dbReference type="EMBL" id="GL996527">
    <property type="protein sequence ID" value="EGV61366.1"/>
    <property type="molecule type" value="Genomic_DNA"/>
</dbReference>
<dbReference type="GO" id="GO:0071788">
    <property type="term" value="P:endoplasmic reticulum tubular network maintenance"/>
    <property type="evidence" value="ECO:0007669"/>
    <property type="project" value="UniProtKB-UniRule"/>
</dbReference>
<feature type="compositionally biased region" description="Basic and acidic residues" evidence="2">
    <location>
        <begin position="264"/>
        <end position="289"/>
    </location>
</feature>
<keyword evidence="1" id="KW-0863">Zinc-finger</keyword>
<dbReference type="AlphaFoldDB" id="G3BA02"/>
<dbReference type="Proteomes" id="UP000000707">
    <property type="component" value="Unassembled WGS sequence"/>
</dbReference>
<dbReference type="PANTHER" id="PTHR22166">
    <property type="entry name" value="ENDOPLASMIC RETICULUM JUNCTION FORMATION PROTEIN LUNAPARK"/>
    <property type="match status" value="1"/>
</dbReference>